<dbReference type="Proteomes" id="UP000799779">
    <property type="component" value="Unassembled WGS sequence"/>
</dbReference>
<protein>
    <submittedName>
        <fullName evidence="2">Uncharacterized protein</fullName>
    </submittedName>
</protein>
<accession>A0A6A5W4W8</accession>
<keyword evidence="3" id="KW-1185">Reference proteome</keyword>
<evidence type="ECO:0000313" key="2">
    <source>
        <dbReference type="EMBL" id="KAF1996912.1"/>
    </source>
</evidence>
<evidence type="ECO:0000256" key="1">
    <source>
        <dbReference type="SAM" id="MobiDB-lite"/>
    </source>
</evidence>
<organism evidence="2 3">
    <name type="scientific">Amniculicola lignicola CBS 123094</name>
    <dbReference type="NCBI Taxonomy" id="1392246"/>
    <lineage>
        <taxon>Eukaryota</taxon>
        <taxon>Fungi</taxon>
        <taxon>Dikarya</taxon>
        <taxon>Ascomycota</taxon>
        <taxon>Pezizomycotina</taxon>
        <taxon>Dothideomycetes</taxon>
        <taxon>Pleosporomycetidae</taxon>
        <taxon>Pleosporales</taxon>
        <taxon>Amniculicolaceae</taxon>
        <taxon>Amniculicola</taxon>
    </lineage>
</organism>
<feature type="region of interest" description="Disordered" evidence="1">
    <location>
        <begin position="172"/>
        <end position="205"/>
    </location>
</feature>
<gene>
    <name evidence="2" type="ORF">P154DRAFT_622850</name>
</gene>
<dbReference type="InterPro" id="IPR027796">
    <property type="entry name" value="OTT_1508_deam-like"/>
</dbReference>
<reference evidence="2" key="1">
    <citation type="journal article" date="2020" name="Stud. Mycol.">
        <title>101 Dothideomycetes genomes: a test case for predicting lifestyles and emergence of pathogens.</title>
        <authorList>
            <person name="Haridas S."/>
            <person name="Albert R."/>
            <person name="Binder M."/>
            <person name="Bloem J."/>
            <person name="Labutti K."/>
            <person name="Salamov A."/>
            <person name="Andreopoulos B."/>
            <person name="Baker S."/>
            <person name="Barry K."/>
            <person name="Bills G."/>
            <person name="Bluhm B."/>
            <person name="Cannon C."/>
            <person name="Castanera R."/>
            <person name="Culley D."/>
            <person name="Daum C."/>
            <person name="Ezra D."/>
            <person name="Gonzalez J."/>
            <person name="Henrissat B."/>
            <person name="Kuo A."/>
            <person name="Liang C."/>
            <person name="Lipzen A."/>
            <person name="Lutzoni F."/>
            <person name="Magnuson J."/>
            <person name="Mondo S."/>
            <person name="Nolan M."/>
            <person name="Ohm R."/>
            <person name="Pangilinan J."/>
            <person name="Park H.-J."/>
            <person name="Ramirez L."/>
            <person name="Alfaro M."/>
            <person name="Sun H."/>
            <person name="Tritt A."/>
            <person name="Yoshinaga Y."/>
            <person name="Zwiers L.-H."/>
            <person name="Turgeon B."/>
            <person name="Goodwin S."/>
            <person name="Spatafora J."/>
            <person name="Crous P."/>
            <person name="Grigoriev I."/>
        </authorList>
    </citation>
    <scope>NUCLEOTIDE SEQUENCE</scope>
    <source>
        <strain evidence="2">CBS 123094</strain>
    </source>
</reference>
<sequence length="436" mass="49211">MIGQSSQTAASERYTFLSRPVTYHTSRYHLRHDRCRKVPVSLPFPRGYSPQNFLVNRALTFIIIKTPKPPRSTSQPFEKIGGGPMFKMTPQSNSVNTPDTRSRNWEHYHDDDADDTYCVSTSQQDKLPISKDSPDSPGFSGSPLKKRKHDDVRAISWSLPTPMTSFVGLSGSSSLPPIAPQPSVTLSRGKQRIPPTSHDTGSRDECQTQLVQGGSSTEVARSATSTVNSRNISQPPNNFFFRRDLNANTWQLWRSTIILSLDKDRTCAYLSTPGIDLVYARSGERSGVLSMDYKTIADKINRMFEGLKNPFYNKPDFYTSHAELKLIAWYMHTHNLSVTTKDHDTVSNGKSAQRSSETRVVFIGVSKEVCVRCDSFIRAVNDWVLTRHGITFWVEERVWKENLTHEYLSQFVGDVQDFVQNGSDVVSPSKQEDDKA</sequence>
<proteinExistence type="predicted"/>
<dbReference type="EMBL" id="ML977619">
    <property type="protein sequence ID" value="KAF1996912.1"/>
    <property type="molecule type" value="Genomic_DNA"/>
</dbReference>
<feature type="compositionally biased region" description="Polar residues" evidence="1">
    <location>
        <begin position="89"/>
        <end position="99"/>
    </location>
</feature>
<name>A0A6A5W4W8_9PLEO</name>
<feature type="compositionally biased region" description="Basic and acidic residues" evidence="1">
    <location>
        <begin position="100"/>
        <end position="110"/>
    </location>
</feature>
<evidence type="ECO:0000313" key="3">
    <source>
        <dbReference type="Proteomes" id="UP000799779"/>
    </source>
</evidence>
<dbReference type="Pfam" id="PF14441">
    <property type="entry name" value="OTT_1508_deam"/>
    <property type="match status" value="1"/>
</dbReference>
<feature type="region of interest" description="Disordered" evidence="1">
    <location>
        <begin position="67"/>
        <end position="147"/>
    </location>
</feature>
<dbReference type="AlphaFoldDB" id="A0A6A5W4W8"/>